<dbReference type="RefSeq" id="WP_376800631.1">
    <property type="nucleotide sequence ID" value="NZ_DBNB01000005.1"/>
</dbReference>
<dbReference type="Gene3D" id="2.20.25.90">
    <property type="entry name" value="ADC-like domains"/>
    <property type="match status" value="1"/>
</dbReference>
<dbReference type="SUPFAM" id="SSF53706">
    <property type="entry name" value="Formate dehydrogenase/DMSO reductase, domains 1-3"/>
    <property type="match status" value="1"/>
</dbReference>
<evidence type="ECO:0000256" key="4">
    <source>
        <dbReference type="ARBA" id="ARBA00022485"/>
    </source>
</evidence>
<reference evidence="12 13" key="1">
    <citation type="journal article" date="2017" name="Water Res.">
        <title>Comammox in drinking water systems.</title>
        <authorList>
            <person name="Wang Y."/>
            <person name="Ma L."/>
            <person name="Mao Y."/>
            <person name="Jiang X."/>
            <person name="Xia Y."/>
            <person name="Yu K."/>
            <person name="Li B."/>
            <person name="Zhang T."/>
        </authorList>
    </citation>
    <scope>NUCLEOTIDE SEQUENCE [LARGE SCALE GENOMIC DNA]</scope>
    <source>
        <strain evidence="12">SG_bin8</strain>
    </source>
</reference>
<keyword evidence="5" id="KW-0500">Molybdenum</keyword>
<dbReference type="InterPro" id="IPR009010">
    <property type="entry name" value="Asp_de-COase-like_dom_sf"/>
</dbReference>
<keyword evidence="7" id="KW-0560">Oxidoreductase</keyword>
<evidence type="ECO:0000256" key="10">
    <source>
        <dbReference type="ARBA" id="ARBA00023063"/>
    </source>
</evidence>
<sequence length="891" mass="94822">MDARLSGSIKTTCPYCGVGCGVVVSPDGNGSAAVTGDTDHPANHGRLCVKGAALGETIGLEGRLLYPTIHRQRATWNQASAFIADGLKQTLEKYGAGAIAFYLSGQLLTEDYYVANKFAKGFIGTPHVDTNSRLCMASSVAGHRRAFGSDTVPNTYEDLDEADLIILAGSNAAWCHPVLYQRMQTARETRGAILVNIDPRVTATSAGADLSLPVAAGMDSVLFSFLLSELARRQKTDRAFIAAHTSSFDAALARAHEIAPDLSSVAARTSLSAEDIARFVDLFIHRERVVTCYSQGVNQSAQGTDKVNAILNCHLATGRIGKPGCGPLSLTGQPNAMGGREVGGLANMLAAHMGYTPQERERVARFWGAPHLAGGEGRKAVAMFDAVARGAIKALWVMHTNPAVTMPRADGVRAAMKKLDLFVVSEAMSATDTNEAGAHVLLPASAWGEKDGTVTNSERRISRQRPFLPAPGDARPDWEHICLVARRMGYAGFDYEGPAAIFREHAALSAFENDGSRDFDIGAVADIDDTGYQALTPFHWPWRKGAKPQDRLFAAGGFFAPDGRARFVAISPPHLAHRPSAAYPLMLNTGRVRDHWHTMTRTGKAPRLARHVSEPLLALNPDDAAHHGLRSGGYARVESAHGSVTLRVDIDPGLPAGMVFAPFHWSAATGGLVRVDAVVQDDVDPLSGQPESKATPVAVEPVAMASEGILLSRHPLPLPAWLQHVRLRLADGEAVFFASTRAPAALQAVLANLTGENGNRASLADHDTGHFRVASLQADRLETALFVAPQREEALFDWLIDMFAKDKLTTGEQKALLAGRTADAGPDLGPLLCSCFAVRRATISEAFTSGARDVDAIGALTKAGTNCGSCRPEIKALINAMPGLAAPPVNA</sequence>
<organism evidence="12 13">
    <name type="scientific">Candidatus Raskinella chloraquaticus</name>
    <dbReference type="NCBI Taxonomy" id="1951219"/>
    <lineage>
        <taxon>Bacteria</taxon>
        <taxon>Pseudomonadati</taxon>
        <taxon>Pseudomonadota</taxon>
        <taxon>Alphaproteobacteria</taxon>
        <taxon>Hyphomicrobiales</taxon>
        <taxon>Phreatobacteraceae</taxon>
        <taxon>Candidatus Raskinella</taxon>
    </lineage>
</organism>
<dbReference type="Pfam" id="PF01568">
    <property type="entry name" value="Molydop_binding"/>
    <property type="match status" value="1"/>
</dbReference>
<comment type="cofactor">
    <cofactor evidence="1">
        <name>Mo-bis(molybdopterin guanine dinucleotide)</name>
        <dbReference type="ChEBI" id="CHEBI:60539"/>
    </cofactor>
</comment>
<comment type="caution">
    <text evidence="12">The sequence shown here is derived from an EMBL/GenBank/DDBJ whole genome shotgun (WGS) entry which is preliminary data.</text>
</comment>
<dbReference type="GO" id="GO:0016491">
    <property type="term" value="F:oxidoreductase activity"/>
    <property type="evidence" value="ECO:0007669"/>
    <property type="project" value="UniProtKB-KW"/>
</dbReference>
<evidence type="ECO:0000256" key="6">
    <source>
        <dbReference type="ARBA" id="ARBA00022723"/>
    </source>
</evidence>
<dbReference type="Pfam" id="PF04324">
    <property type="entry name" value="Fer2_BFD"/>
    <property type="match status" value="1"/>
</dbReference>
<dbReference type="GO" id="GO:0042128">
    <property type="term" value="P:nitrate assimilation"/>
    <property type="evidence" value="ECO:0007669"/>
    <property type="project" value="UniProtKB-KW"/>
</dbReference>
<dbReference type="GO" id="GO:0016020">
    <property type="term" value="C:membrane"/>
    <property type="evidence" value="ECO:0007669"/>
    <property type="project" value="TreeGrafter"/>
</dbReference>
<keyword evidence="9" id="KW-0411">Iron-sulfur</keyword>
<dbReference type="PANTHER" id="PTHR43105">
    <property type="entry name" value="RESPIRATORY NITRATE REDUCTASE"/>
    <property type="match status" value="1"/>
</dbReference>
<dbReference type="SMART" id="SM00926">
    <property type="entry name" value="Molybdop_Fe4S4"/>
    <property type="match status" value="1"/>
</dbReference>
<dbReference type="Gene3D" id="2.40.40.20">
    <property type="match status" value="1"/>
</dbReference>
<proteinExistence type="inferred from homology"/>
<dbReference type="GO" id="GO:1990204">
    <property type="term" value="C:oxidoreductase complex"/>
    <property type="evidence" value="ECO:0007669"/>
    <property type="project" value="UniProtKB-ARBA"/>
</dbReference>
<dbReference type="Proteomes" id="UP000192872">
    <property type="component" value="Unassembled WGS sequence"/>
</dbReference>
<evidence type="ECO:0000256" key="7">
    <source>
        <dbReference type="ARBA" id="ARBA00023002"/>
    </source>
</evidence>
<dbReference type="PROSITE" id="PS00551">
    <property type="entry name" value="MOLYBDOPTERIN_PROK_1"/>
    <property type="match status" value="1"/>
</dbReference>
<dbReference type="Gene3D" id="3.40.50.740">
    <property type="match status" value="1"/>
</dbReference>
<feature type="domain" description="4Fe-4S Mo/W bis-MGD-type" evidence="11">
    <location>
        <begin position="6"/>
        <end position="62"/>
    </location>
</feature>
<evidence type="ECO:0000256" key="2">
    <source>
        <dbReference type="ARBA" id="ARBA00001966"/>
    </source>
</evidence>
<evidence type="ECO:0000256" key="8">
    <source>
        <dbReference type="ARBA" id="ARBA00023004"/>
    </source>
</evidence>
<dbReference type="Gene3D" id="3.40.228.10">
    <property type="entry name" value="Dimethylsulfoxide Reductase, domain 2"/>
    <property type="match status" value="1"/>
</dbReference>
<dbReference type="GO" id="GO:0045333">
    <property type="term" value="P:cellular respiration"/>
    <property type="evidence" value="ECO:0007669"/>
    <property type="project" value="UniProtKB-ARBA"/>
</dbReference>
<dbReference type="PANTHER" id="PTHR43105:SF9">
    <property type="entry name" value="NADPH-FE(3+) OXIDOREDUCTASE SUBUNIT ALPHA"/>
    <property type="match status" value="1"/>
</dbReference>
<evidence type="ECO:0000313" key="13">
    <source>
        <dbReference type="Proteomes" id="UP000192872"/>
    </source>
</evidence>
<dbReference type="CDD" id="cd02791">
    <property type="entry name" value="MopB_CT_Nitrate-R-NapA-like"/>
    <property type="match status" value="1"/>
</dbReference>
<dbReference type="Pfam" id="PF00384">
    <property type="entry name" value="Molybdopterin"/>
    <property type="match status" value="1"/>
</dbReference>
<dbReference type="GO" id="GO:0046872">
    <property type="term" value="F:metal ion binding"/>
    <property type="evidence" value="ECO:0007669"/>
    <property type="project" value="UniProtKB-KW"/>
</dbReference>
<dbReference type="SUPFAM" id="SSF50692">
    <property type="entry name" value="ADC-like"/>
    <property type="match status" value="1"/>
</dbReference>
<dbReference type="InterPro" id="IPR007419">
    <property type="entry name" value="BFD-like_2Fe2S-bd_dom"/>
</dbReference>
<keyword evidence="8" id="KW-0408">Iron</keyword>
<dbReference type="InterPro" id="IPR027467">
    <property type="entry name" value="MopterinOxRdtase_cofactor_BS"/>
</dbReference>
<dbReference type="STRING" id="1827387.A4S15_14525"/>
<accession>A0A1W9I1R0</accession>
<dbReference type="InterPro" id="IPR006963">
    <property type="entry name" value="Mopterin_OxRdtase_4Fe-4S_dom"/>
</dbReference>
<evidence type="ECO:0000256" key="5">
    <source>
        <dbReference type="ARBA" id="ARBA00022505"/>
    </source>
</evidence>
<dbReference type="PROSITE" id="PS51669">
    <property type="entry name" value="4FE4S_MOW_BIS_MGD"/>
    <property type="match status" value="1"/>
</dbReference>
<keyword evidence="6" id="KW-0479">Metal-binding</keyword>
<evidence type="ECO:0000259" key="11">
    <source>
        <dbReference type="PROSITE" id="PS51669"/>
    </source>
</evidence>
<dbReference type="Pfam" id="PF04879">
    <property type="entry name" value="Molybdop_Fe4S4"/>
    <property type="match status" value="1"/>
</dbReference>
<dbReference type="EMBL" id="LWDL01000007">
    <property type="protein sequence ID" value="OQW53696.1"/>
    <property type="molecule type" value="Genomic_DNA"/>
</dbReference>
<evidence type="ECO:0000256" key="1">
    <source>
        <dbReference type="ARBA" id="ARBA00001942"/>
    </source>
</evidence>
<evidence type="ECO:0000256" key="3">
    <source>
        <dbReference type="ARBA" id="ARBA00008747"/>
    </source>
</evidence>
<dbReference type="InterPro" id="IPR006656">
    <property type="entry name" value="Mopterin_OxRdtase"/>
</dbReference>
<keyword evidence="4" id="KW-0004">4Fe-4S</keyword>
<gene>
    <name evidence="12" type="ORF">A4S15_14525</name>
</gene>
<name>A0A1W9I1R0_9HYPH</name>
<dbReference type="Gene3D" id="1.10.10.1100">
    <property type="entry name" value="BFD-like [2Fe-2S]-binding domain"/>
    <property type="match status" value="1"/>
</dbReference>
<dbReference type="CDD" id="cd02754">
    <property type="entry name" value="MopB_Nitrate-R-NapA-like"/>
    <property type="match status" value="1"/>
</dbReference>
<dbReference type="InterPro" id="IPR050123">
    <property type="entry name" value="Prok_molybdopt-oxidoreductase"/>
</dbReference>
<keyword evidence="10" id="KW-0534">Nitrate assimilation</keyword>
<dbReference type="InterPro" id="IPR041854">
    <property type="entry name" value="BFD-like_2Fe2S-bd_dom_sf"/>
</dbReference>
<comment type="cofactor">
    <cofactor evidence="2">
        <name>[4Fe-4S] cluster</name>
        <dbReference type="ChEBI" id="CHEBI:49883"/>
    </cofactor>
</comment>
<dbReference type="GO" id="GO:0043546">
    <property type="term" value="F:molybdopterin cofactor binding"/>
    <property type="evidence" value="ECO:0007669"/>
    <property type="project" value="InterPro"/>
</dbReference>
<dbReference type="InterPro" id="IPR041957">
    <property type="entry name" value="CT_Nitrate-R-NapA-like"/>
</dbReference>
<evidence type="ECO:0000256" key="9">
    <source>
        <dbReference type="ARBA" id="ARBA00023014"/>
    </source>
</evidence>
<dbReference type="InterPro" id="IPR006657">
    <property type="entry name" value="MoPterin_dinucl-bd_dom"/>
</dbReference>
<dbReference type="GO" id="GO:0051539">
    <property type="term" value="F:4 iron, 4 sulfur cluster binding"/>
    <property type="evidence" value="ECO:0007669"/>
    <property type="project" value="UniProtKB-KW"/>
</dbReference>
<protein>
    <submittedName>
        <fullName evidence="12">Nitrate reductase</fullName>
    </submittedName>
</protein>
<dbReference type="AlphaFoldDB" id="A0A1W9I1R0"/>
<comment type="similarity">
    <text evidence="3">Belongs to the prokaryotic molybdopterin-containing oxidoreductase family. NasA/NapA/NarB subfamily.</text>
</comment>
<evidence type="ECO:0000313" key="12">
    <source>
        <dbReference type="EMBL" id="OQW53696.1"/>
    </source>
</evidence>